<accession>A0ABP0L9G4</accession>
<dbReference type="Pfam" id="PF00085">
    <property type="entry name" value="Thioredoxin"/>
    <property type="match status" value="1"/>
</dbReference>
<dbReference type="Proteomes" id="UP001642484">
    <property type="component" value="Unassembled WGS sequence"/>
</dbReference>
<evidence type="ECO:0000313" key="5">
    <source>
        <dbReference type="EMBL" id="CAK9035788.1"/>
    </source>
</evidence>
<dbReference type="InterPro" id="IPR051063">
    <property type="entry name" value="PDI"/>
</dbReference>
<feature type="domain" description="Thioredoxin" evidence="4">
    <location>
        <begin position="21"/>
        <end position="85"/>
    </location>
</feature>
<evidence type="ECO:0000313" key="6">
    <source>
        <dbReference type="Proteomes" id="UP001642484"/>
    </source>
</evidence>
<name>A0ABP0L9G4_9DINO</name>
<dbReference type="SUPFAM" id="SSF52833">
    <property type="entry name" value="Thioredoxin-like"/>
    <property type="match status" value="1"/>
</dbReference>
<evidence type="ECO:0000256" key="1">
    <source>
        <dbReference type="ARBA" id="ARBA00006347"/>
    </source>
</evidence>
<dbReference type="InterPro" id="IPR036249">
    <property type="entry name" value="Thioredoxin-like_sf"/>
</dbReference>
<gene>
    <name evidence="5" type="ORF">CCMP2556_LOCUS20040</name>
</gene>
<comment type="caution">
    <text evidence="5">The sequence shown here is derived from an EMBL/GenBank/DDBJ whole genome shotgun (WGS) entry which is preliminary data.</text>
</comment>
<evidence type="ECO:0000256" key="2">
    <source>
        <dbReference type="ARBA" id="ARBA00022729"/>
    </source>
</evidence>
<evidence type="ECO:0000259" key="4">
    <source>
        <dbReference type="Pfam" id="PF00085"/>
    </source>
</evidence>
<keyword evidence="2" id="KW-0732">Signal</keyword>
<proteinExistence type="inferred from homology"/>
<keyword evidence="6" id="KW-1185">Reference proteome</keyword>
<organism evidence="5 6">
    <name type="scientific">Durusdinium trenchii</name>
    <dbReference type="NCBI Taxonomy" id="1381693"/>
    <lineage>
        <taxon>Eukaryota</taxon>
        <taxon>Sar</taxon>
        <taxon>Alveolata</taxon>
        <taxon>Dinophyceae</taxon>
        <taxon>Suessiales</taxon>
        <taxon>Symbiodiniaceae</taxon>
        <taxon>Durusdinium</taxon>
    </lineage>
</organism>
<keyword evidence="3" id="KW-0175">Coiled coil</keyword>
<dbReference type="PANTHER" id="PTHR45672:SF3">
    <property type="entry name" value="THIOREDOXIN DOMAIN-CONTAINING PROTEIN 5"/>
    <property type="match status" value="1"/>
</dbReference>
<reference evidence="5 6" key="1">
    <citation type="submission" date="2024-02" db="EMBL/GenBank/DDBJ databases">
        <authorList>
            <person name="Chen Y."/>
            <person name="Shah S."/>
            <person name="Dougan E. K."/>
            <person name="Thang M."/>
            <person name="Chan C."/>
        </authorList>
    </citation>
    <scope>NUCLEOTIDE SEQUENCE [LARGE SCALE GENOMIC DNA]</scope>
</reference>
<dbReference type="Gene3D" id="3.40.30.10">
    <property type="entry name" value="Glutaredoxin"/>
    <property type="match status" value="1"/>
</dbReference>
<sequence length="188" mass="21149">MLLLKDVEGLSETSAEDKLASKWNKADSNAVIVDVDCTTDDAKDLCSKYGVQGYPTLKYFSPRTSKEGDTYEDARDLKALNKFVKRASKLPCSPDTGENCDKKDNAYIEEIKDMQLDKIKEEHGKLKKELEDLEAEYKASSDLFEKQKEEAMATMKKSEDLKKSLGKLKDKTGYKIAILEAKSAKTEL</sequence>
<feature type="coiled-coil region" evidence="3">
    <location>
        <begin position="116"/>
        <end position="150"/>
    </location>
</feature>
<dbReference type="EMBL" id="CAXAMN010011647">
    <property type="protein sequence ID" value="CAK9035788.1"/>
    <property type="molecule type" value="Genomic_DNA"/>
</dbReference>
<dbReference type="InterPro" id="IPR013766">
    <property type="entry name" value="Thioredoxin_domain"/>
</dbReference>
<comment type="similarity">
    <text evidence="1">Belongs to the protein disulfide isomerase family.</text>
</comment>
<protein>
    <recommendedName>
        <fullName evidence="4">Thioredoxin domain-containing protein</fullName>
    </recommendedName>
</protein>
<evidence type="ECO:0000256" key="3">
    <source>
        <dbReference type="SAM" id="Coils"/>
    </source>
</evidence>
<dbReference type="PANTHER" id="PTHR45672">
    <property type="entry name" value="PROTEIN DISULFIDE-ISOMERASE C17H9.14C-RELATED"/>
    <property type="match status" value="1"/>
</dbReference>